<gene>
    <name evidence="1" type="ORF">VP02_01295</name>
</gene>
<dbReference type="AlphaFoldDB" id="A0A0F4XXB7"/>
<evidence type="ECO:0000313" key="2">
    <source>
        <dbReference type="Proteomes" id="UP000033662"/>
    </source>
</evidence>
<dbReference type="PATRIC" id="fig|132476.4.peg.287"/>
<organism evidence="1 2">
    <name type="scientific">Pseudomonas kilonensis</name>
    <dbReference type="NCBI Taxonomy" id="132476"/>
    <lineage>
        <taxon>Bacteria</taxon>
        <taxon>Pseudomonadati</taxon>
        <taxon>Pseudomonadota</taxon>
        <taxon>Gammaproteobacteria</taxon>
        <taxon>Pseudomonadales</taxon>
        <taxon>Pseudomonadaceae</taxon>
        <taxon>Pseudomonas</taxon>
    </lineage>
</organism>
<accession>A0A0F4XXB7</accession>
<dbReference type="InterPro" id="IPR004119">
    <property type="entry name" value="EcKL"/>
</dbReference>
<dbReference type="InterPro" id="IPR011009">
    <property type="entry name" value="Kinase-like_dom_sf"/>
</dbReference>
<name>A0A0F4XXB7_9PSED</name>
<sequence>MSETFLERIQNAYQRDMDNPRVAVQAADLPLSYEAITDQWLTNVLCQAHPGAKVLRHTLSEPDNGSANRRKLYPQYNVEGQAAGLPDALFCKATHDLQNRIVLGMSGGARCEVLFYRDVRPGLNIEAPRSFYANVDPESCNSMVLLNDLSNEVTEFCTDKTPISCARAASQMRLLASFHGRIYASPQLQEAIQQFPTWPEFFANTLVFGMKEGSNNGFLAAESVIPERLYRRFGDVWPATLESVAFHETALHTLAHGDVHLKNWYVAGNGEMGLSDWQCCGRGHWGRDLAYTISTALTPENRRLWERDLVRLYLDELKAAGGPEVSFAEGWNIYRQQLMSALTWWTVTLTPPEGLPDMQPRGTTLEFIRRIATAIDDLDSLDAFN</sequence>
<dbReference type="OrthoDB" id="115252at2"/>
<dbReference type="SUPFAM" id="SSF56112">
    <property type="entry name" value="Protein kinase-like (PK-like)"/>
    <property type="match status" value="1"/>
</dbReference>
<comment type="caution">
    <text evidence="1">The sequence shown here is derived from an EMBL/GenBank/DDBJ whole genome shotgun (WGS) entry which is preliminary data.</text>
</comment>
<dbReference type="EMBL" id="JZXC01000001">
    <property type="protein sequence ID" value="KKA10008.1"/>
    <property type="molecule type" value="Genomic_DNA"/>
</dbReference>
<dbReference type="Pfam" id="PF02958">
    <property type="entry name" value="EcKL"/>
    <property type="match status" value="1"/>
</dbReference>
<proteinExistence type="predicted"/>
<evidence type="ECO:0008006" key="3">
    <source>
        <dbReference type="Google" id="ProtNLM"/>
    </source>
</evidence>
<reference evidence="1 2" key="1">
    <citation type="submission" date="2015-03" db="EMBL/GenBank/DDBJ databases">
        <title>Pseudomonas fluorescens 1855-344 Genome sequencing and assembly.</title>
        <authorList>
            <person name="Eng W.W.H."/>
            <person name="Gan H.M."/>
            <person name="Savka M.A."/>
        </authorList>
    </citation>
    <scope>NUCLEOTIDE SEQUENCE [LARGE SCALE GENOMIC DNA]</scope>
    <source>
        <strain evidence="1 2">1855-344</strain>
    </source>
</reference>
<evidence type="ECO:0000313" key="1">
    <source>
        <dbReference type="EMBL" id="KKA10008.1"/>
    </source>
</evidence>
<protein>
    <recommendedName>
        <fullName evidence="3">Aminoglycoside phosphotransferase domain-containing protein</fullName>
    </recommendedName>
</protein>
<dbReference type="Proteomes" id="UP000033662">
    <property type="component" value="Unassembled WGS sequence"/>
</dbReference>
<dbReference type="Gene3D" id="3.90.1200.10">
    <property type="match status" value="1"/>
</dbReference>